<dbReference type="InterPro" id="IPR056496">
    <property type="entry name" value="CS_DNAAF11_C"/>
</dbReference>
<dbReference type="SUPFAM" id="SSF52058">
    <property type="entry name" value="L domain-like"/>
    <property type="match status" value="1"/>
</dbReference>
<feature type="region of interest" description="Disordered" evidence="10">
    <location>
        <begin position="387"/>
        <end position="415"/>
    </location>
</feature>
<comment type="caution">
    <text evidence="12">The sequence shown here is derived from an EMBL/GenBank/DDBJ whole genome shotgun (WGS) entry which is preliminary data.</text>
</comment>
<dbReference type="InterPro" id="IPR003603">
    <property type="entry name" value="U2A'_phosphoprotein32A_C"/>
</dbReference>
<dbReference type="Pfam" id="PF23602">
    <property type="entry name" value="CS_DNAAF11_C"/>
    <property type="match status" value="1"/>
</dbReference>
<reference evidence="12" key="1">
    <citation type="submission" date="2021-02" db="EMBL/GenBank/DDBJ databases">
        <authorList>
            <person name="Nowell W R."/>
        </authorList>
    </citation>
    <scope>NUCLEOTIDE SEQUENCE</scope>
</reference>
<dbReference type="SMART" id="SM00365">
    <property type="entry name" value="LRR_SD22"/>
    <property type="match status" value="3"/>
</dbReference>
<evidence type="ECO:0000313" key="12">
    <source>
        <dbReference type="EMBL" id="CAF1368380.1"/>
    </source>
</evidence>
<dbReference type="SMART" id="SM00446">
    <property type="entry name" value="LRRcap"/>
    <property type="match status" value="1"/>
</dbReference>
<evidence type="ECO:0000256" key="3">
    <source>
        <dbReference type="ARBA" id="ARBA00022490"/>
    </source>
</evidence>
<evidence type="ECO:0000256" key="8">
    <source>
        <dbReference type="ARBA" id="ARBA00023273"/>
    </source>
</evidence>
<sequence>MVFITESLIRKRAEHNEGELSTLEEVSLHQQDIERIEHLDKWCRELRILYLQSNLISKIENVGRLKKLEYLNLALNNIEYIENLSGCESLNKLDLTLNFIGILSSIENLRDNIHLADLYLTGNPCVDHEGYREYVIATLPQLRRLDGNEITKTERILALQKYDRISKQIEELDQAYAEKRKSQVDDYARTKSERDADENFWERRTEYTPESRLETHESVKKKRERESKDTKTESKPVRQYMGDDGHPLNCNEPKVDFKLYESDDDRNIILDVAVFRHMDTSLVDIDVQPTYIRVSIKGKILQLVLSEEVNTTRSIAERSKTTGHLVITMPKINVKESRTTVESKSRTTENKSEENKSSTPSNYLELDSRPVKSVDYTQIISQNKKNAQLKTRAIPQKERENSANFIDDPDVPPLI</sequence>
<dbReference type="InterPro" id="IPR032675">
    <property type="entry name" value="LRR_dom_sf"/>
</dbReference>
<evidence type="ECO:0000256" key="5">
    <source>
        <dbReference type="ARBA" id="ARBA00022737"/>
    </source>
</evidence>
<keyword evidence="8" id="KW-0966">Cell projection</keyword>
<feature type="compositionally biased region" description="Basic and acidic residues" evidence="10">
    <location>
        <begin position="336"/>
        <end position="356"/>
    </location>
</feature>
<dbReference type="GO" id="GO:0005737">
    <property type="term" value="C:cytoplasm"/>
    <property type="evidence" value="ECO:0007669"/>
    <property type="project" value="UniProtKB-SubCell"/>
</dbReference>
<evidence type="ECO:0000259" key="11">
    <source>
        <dbReference type="PROSITE" id="PS51203"/>
    </source>
</evidence>
<keyword evidence="6" id="KW-0175">Coiled coil</keyword>
<dbReference type="InterPro" id="IPR007052">
    <property type="entry name" value="CS_dom"/>
</dbReference>
<dbReference type="AlphaFoldDB" id="A0A815INW4"/>
<keyword evidence="3" id="KW-0963">Cytoplasm</keyword>
<dbReference type="Gene3D" id="3.80.10.10">
    <property type="entry name" value="Ribonuclease Inhibitor"/>
    <property type="match status" value="1"/>
</dbReference>
<evidence type="ECO:0000256" key="7">
    <source>
        <dbReference type="ARBA" id="ARBA00023069"/>
    </source>
</evidence>
<dbReference type="OrthoDB" id="10250990at2759"/>
<dbReference type="PROSITE" id="PS51450">
    <property type="entry name" value="LRR"/>
    <property type="match status" value="2"/>
</dbReference>
<dbReference type="Proteomes" id="UP000663852">
    <property type="component" value="Unassembled WGS sequence"/>
</dbReference>
<dbReference type="FunFam" id="3.80.10.10:FF:000052">
    <property type="entry name" value="Leucine rich repeat containing 6"/>
    <property type="match status" value="1"/>
</dbReference>
<dbReference type="GO" id="GO:0036158">
    <property type="term" value="P:outer dynein arm assembly"/>
    <property type="evidence" value="ECO:0007669"/>
    <property type="project" value="TreeGrafter"/>
</dbReference>
<evidence type="ECO:0000256" key="10">
    <source>
        <dbReference type="SAM" id="MobiDB-lite"/>
    </source>
</evidence>
<protein>
    <recommendedName>
        <fullName evidence="11">CS domain-containing protein</fullName>
    </recommendedName>
</protein>
<evidence type="ECO:0000256" key="6">
    <source>
        <dbReference type="ARBA" id="ARBA00023054"/>
    </source>
</evidence>
<dbReference type="EMBL" id="CAJNOJ010000283">
    <property type="protein sequence ID" value="CAF1368380.1"/>
    <property type="molecule type" value="Genomic_DNA"/>
</dbReference>
<organism evidence="12 13">
    <name type="scientific">Adineta ricciae</name>
    <name type="common">Rotifer</name>
    <dbReference type="NCBI Taxonomy" id="249248"/>
    <lineage>
        <taxon>Eukaryota</taxon>
        <taxon>Metazoa</taxon>
        <taxon>Spiralia</taxon>
        <taxon>Gnathifera</taxon>
        <taxon>Rotifera</taxon>
        <taxon>Eurotatoria</taxon>
        <taxon>Bdelloidea</taxon>
        <taxon>Adinetida</taxon>
        <taxon>Adinetidae</taxon>
        <taxon>Adineta</taxon>
    </lineage>
</organism>
<evidence type="ECO:0000256" key="4">
    <source>
        <dbReference type="ARBA" id="ARBA00022614"/>
    </source>
</evidence>
<proteinExistence type="inferred from homology"/>
<feature type="region of interest" description="Disordered" evidence="10">
    <location>
        <begin position="211"/>
        <end position="248"/>
    </location>
</feature>
<comment type="similarity">
    <text evidence="9">Belongs to the tilB family.</text>
</comment>
<gene>
    <name evidence="12" type="ORF">EDS130_LOCUS34232</name>
</gene>
<keyword evidence="4" id="KW-0433">Leucine-rich repeat</keyword>
<feature type="region of interest" description="Disordered" evidence="10">
    <location>
        <begin position="336"/>
        <end position="367"/>
    </location>
</feature>
<evidence type="ECO:0000313" key="13">
    <source>
        <dbReference type="Proteomes" id="UP000663852"/>
    </source>
</evidence>
<comment type="subcellular location">
    <subcellularLocation>
        <location evidence="1">Cell projection</location>
        <location evidence="1">Cilium</location>
    </subcellularLocation>
    <subcellularLocation>
        <location evidence="2">Cytoplasm</location>
    </subcellularLocation>
</comment>
<dbReference type="Pfam" id="PF14580">
    <property type="entry name" value="LRR_9"/>
    <property type="match status" value="1"/>
</dbReference>
<keyword evidence="7" id="KW-0969">Cilium</keyword>
<feature type="compositionally biased region" description="Basic and acidic residues" evidence="10">
    <location>
        <begin position="211"/>
        <end position="246"/>
    </location>
</feature>
<accession>A0A815INW4</accession>
<dbReference type="PROSITE" id="PS51203">
    <property type="entry name" value="CS"/>
    <property type="match status" value="1"/>
</dbReference>
<keyword evidence="5" id="KW-0677">Repeat</keyword>
<feature type="domain" description="CS" evidence="11">
    <location>
        <begin position="252"/>
        <end position="342"/>
    </location>
</feature>
<dbReference type="PANTHER" id="PTHR18849:SF0">
    <property type="entry name" value="CILIA- AND FLAGELLA-ASSOCIATED PROTEIN 410-RELATED"/>
    <property type="match status" value="1"/>
</dbReference>
<dbReference type="GO" id="GO:0005929">
    <property type="term" value="C:cilium"/>
    <property type="evidence" value="ECO:0007669"/>
    <property type="project" value="UniProtKB-SubCell"/>
</dbReference>
<name>A0A815INW4_ADIRI</name>
<evidence type="ECO:0000256" key="2">
    <source>
        <dbReference type="ARBA" id="ARBA00004496"/>
    </source>
</evidence>
<evidence type="ECO:0000256" key="9">
    <source>
        <dbReference type="ARBA" id="ARBA00049982"/>
    </source>
</evidence>
<dbReference type="InterPro" id="IPR001611">
    <property type="entry name" value="Leu-rich_rpt"/>
</dbReference>
<dbReference type="PANTHER" id="PTHR18849">
    <property type="entry name" value="LEUCINE RICH REPEAT PROTEIN"/>
    <property type="match status" value="1"/>
</dbReference>
<evidence type="ECO:0000256" key="1">
    <source>
        <dbReference type="ARBA" id="ARBA00004138"/>
    </source>
</evidence>